<dbReference type="InterPro" id="IPR011330">
    <property type="entry name" value="Glyco_hydro/deAcase_b/a-brl"/>
</dbReference>
<dbReference type="EC" id="3.5.2.9" evidence="1"/>
<proteinExistence type="predicted"/>
<evidence type="ECO:0000313" key="2">
    <source>
        <dbReference type="Proteomes" id="UP000468581"/>
    </source>
</evidence>
<keyword evidence="2" id="KW-1185">Reference proteome</keyword>
<dbReference type="GO" id="GO:0005975">
    <property type="term" value="P:carbohydrate metabolic process"/>
    <property type="evidence" value="ECO:0007669"/>
    <property type="project" value="InterPro"/>
</dbReference>
<reference evidence="1 2" key="1">
    <citation type="submission" date="2020-01" db="EMBL/GenBank/DDBJ databases">
        <title>Leptobacterium flavescens.</title>
        <authorList>
            <person name="Wang G."/>
        </authorList>
    </citation>
    <scope>NUCLEOTIDE SEQUENCE [LARGE SCALE GENOMIC DNA]</scope>
    <source>
        <strain evidence="1 2">KCTC 22160</strain>
    </source>
</reference>
<comment type="caution">
    <text evidence="1">The sequence shown here is derived from an EMBL/GenBank/DDBJ whole genome shotgun (WGS) entry which is preliminary data.</text>
</comment>
<dbReference type="NCBIfam" id="NF003814">
    <property type="entry name" value="PRK05406.1-3"/>
    <property type="match status" value="1"/>
</dbReference>
<name>A0A6P0UKX0_9FLAO</name>
<evidence type="ECO:0000313" key="1">
    <source>
        <dbReference type="EMBL" id="NER13925.1"/>
    </source>
</evidence>
<dbReference type="Gene3D" id="3.20.20.370">
    <property type="entry name" value="Glycoside hydrolase/deacetylase"/>
    <property type="match status" value="1"/>
</dbReference>
<keyword evidence="1" id="KW-0378">Hydrolase</keyword>
<organism evidence="1 2">
    <name type="scientific">Leptobacterium flavescens</name>
    <dbReference type="NCBI Taxonomy" id="472055"/>
    <lineage>
        <taxon>Bacteria</taxon>
        <taxon>Pseudomonadati</taxon>
        <taxon>Bacteroidota</taxon>
        <taxon>Flavobacteriia</taxon>
        <taxon>Flavobacteriales</taxon>
        <taxon>Flavobacteriaceae</taxon>
        <taxon>Leptobacterium</taxon>
    </lineage>
</organism>
<accession>A0A6P0UKX0</accession>
<dbReference type="PANTHER" id="PTHR30292:SF0">
    <property type="entry name" value="5-OXOPROLINASE SUBUNIT A"/>
    <property type="match status" value="1"/>
</dbReference>
<sequence length="244" mass="27160">MTIDINCDVGEGLDNEAVLLPYISTCNIACGAHAGDEETMRKVLRLAKKHNVKAGAHPSYPDRENFGRTVMNMEMDALSDTVYKQILKILAIAGEEGISLYHTKPHGALYNEAARNENVAKAVIDAIKRLDIKIKLMAPFDSVIARLAEENGIEMVYEAFADRNYNEDLSLVSRKQPNALLHQPEQILEHVLRMVRDGEVKTITGEKIKIKADSFCIHGDNENAIAILKFLIDKLPGHSIEVLK</sequence>
<dbReference type="InterPro" id="IPR005501">
    <property type="entry name" value="LamB/YcsF/PxpA-like"/>
</dbReference>
<dbReference type="AlphaFoldDB" id="A0A6P0UKX0"/>
<dbReference type="EMBL" id="JAABOO010000002">
    <property type="protein sequence ID" value="NER13925.1"/>
    <property type="molecule type" value="Genomic_DNA"/>
</dbReference>
<dbReference type="CDD" id="cd10801">
    <property type="entry name" value="LamB_YcsF_like_1"/>
    <property type="match status" value="1"/>
</dbReference>
<gene>
    <name evidence="1" type="primary">pxpA</name>
    <name evidence="1" type="ORF">GWK08_10770</name>
</gene>
<dbReference type="RefSeq" id="WP_163607156.1">
    <property type="nucleotide sequence ID" value="NZ_JAABOO010000002.1"/>
</dbReference>
<dbReference type="Proteomes" id="UP000468581">
    <property type="component" value="Unassembled WGS sequence"/>
</dbReference>
<dbReference type="GO" id="GO:0017168">
    <property type="term" value="F:5-oxoprolinase (ATP-hydrolyzing) activity"/>
    <property type="evidence" value="ECO:0007669"/>
    <property type="project" value="UniProtKB-EC"/>
</dbReference>
<dbReference type="NCBIfam" id="NF003816">
    <property type="entry name" value="PRK05406.1-5"/>
    <property type="match status" value="1"/>
</dbReference>
<dbReference type="Pfam" id="PF03746">
    <property type="entry name" value="LamB_YcsF"/>
    <property type="match status" value="1"/>
</dbReference>
<protein>
    <submittedName>
        <fullName evidence="1">5-oxoprolinase subunit PxpA</fullName>
        <ecNumber evidence="1">3.5.2.9</ecNumber>
    </submittedName>
</protein>
<dbReference type="PANTHER" id="PTHR30292">
    <property type="entry name" value="UNCHARACTERIZED PROTEIN YBGL-RELATED"/>
    <property type="match status" value="1"/>
</dbReference>
<dbReference type="SUPFAM" id="SSF88713">
    <property type="entry name" value="Glycoside hydrolase/deacetylase"/>
    <property type="match status" value="1"/>
</dbReference>